<sequence>MSENQPNTPALRASDADRDRTIDVLRGAVADGRLFPAEFDERVEAALAARTHEALAALTADLGVAPVAAGAGRAVAVPAAGVVEKLTIREKHGVVRRDGRWVLPHRLVVRTAWSGVTLDLTKAVPSGPELIVELRVRGGGVEVILAPGMSVDANELAARFAGVDIARDQEDATPETLRIRLTGRIKHGGVAVRWQAQAPRTS</sequence>
<gene>
    <name evidence="2" type="ORF">GCM10009839_02760</name>
</gene>
<comment type="caution">
    <text evidence="2">The sequence shown here is derived from an EMBL/GenBank/DDBJ whole genome shotgun (WGS) entry which is preliminary data.</text>
</comment>
<organism evidence="2 3">
    <name type="scientific">Catenulispora yoronensis</name>
    <dbReference type="NCBI Taxonomy" id="450799"/>
    <lineage>
        <taxon>Bacteria</taxon>
        <taxon>Bacillati</taxon>
        <taxon>Actinomycetota</taxon>
        <taxon>Actinomycetes</taxon>
        <taxon>Catenulisporales</taxon>
        <taxon>Catenulisporaceae</taxon>
        <taxon>Catenulispora</taxon>
    </lineage>
</organism>
<protein>
    <recommendedName>
        <fullName evidence="1">DUF1707 domain-containing protein</fullName>
    </recommendedName>
</protein>
<dbReference type="PANTHER" id="PTHR40763:SF5">
    <property type="entry name" value="MEMBRANE PROTEIN"/>
    <property type="match status" value="1"/>
</dbReference>
<feature type="domain" description="DUF1707" evidence="1">
    <location>
        <begin position="11"/>
        <end position="62"/>
    </location>
</feature>
<keyword evidence="3" id="KW-1185">Reference proteome</keyword>
<accession>A0ABP5EZF6</accession>
<dbReference type="Proteomes" id="UP001500751">
    <property type="component" value="Unassembled WGS sequence"/>
</dbReference>
<evidence type="ECO:0000313" key="2">
    <source>
        <dbReference type="EMBL" id="GAA2011936.1"/>
    </source>
</evidence>
<evidence type="ECO:0000313" key="3">
    <source>
        <dbReference type="Proteomes" id="UP001500751"/>
    </source>
</evidence>
<dbReference type="EMBL" id="BAAAQN010000001">
    <property type="protein sequence ID" value="GAA2011936.1"/>
    <property type="molecule type" value="Genomic_DNA"/>
</dbReference>
<name>A0ABP5EZF6_9ACTN</name>
<evidence type="ECO:0000259" key="1">
    <source>
        <dbReference type="Pfam" id="PF08044"/>
    </source>
</evidence>
<dbReference type="PANTHER" id="PTHR40763">
    <property type="entry name" value="MEMBRANE PROTEIN-RELATED"/>
    <property type="match status" value="1"/>
</dbReference>
<dbReference type="RefSeq" id="WP_344663593.1">
    <property type="nucleotide sequence ID" value="NZ_BAAAQN010000001.1"/>
</dbReference>
<dbReference type="Pfam" id="PF08044">
    <property type="entry name" value="DUF1707"/>
    <property type="match status" value="1"/>
</dbReference>
<dbReference type="InterPro" id="IPR012551">
    <property type="entry name" value="DUF1707_SHOCT-like"/>
</dbReference>
<proteinExistence type="predicted"/>
<reference evidence="3" key="1">
    <citation type="journal article" date="2019" name="Int. J. Syst. Evol. Microbiol.">
        <title>The Global Catalogue of Microorganisms (GCM) 10K type strain sequencing project: providing services to taxonomists for standard genome sequencing and annotation.</title>
        <authorList>
            <consortium name="The Broad Institute Genomics Platform"/>
            <consortium name="The Broad Institute Genome Sequencing Center for Infectious Disease"/>
            <person name="Wu L."/>
            <person name="Ma J."/>
        </authorList>
    </citation>
    <scope>NUCLEOTIDE SEQUENCE [LARGE SCALE GENOMIC DNA]</scope>
    <source>
        <strain evidence="3">JCM 16014</strain>
    </source>
</reference>